<reference evidence="1" key="1">
    <citation type="submission" date="2015-06" db="UniProtKB">
        <authorList>
            <consortium name="EnsemblPlants"/>
        </authorList>
    </citation>
    <scope>IDENTIFICATION</scope>
</reference>
<dbReference type="AlphaFoldDB" id="M8BKJ4"/>
<protein>
    <submittedName>
        <fullName evidence="1">Uncharacterized protein</fullName>
    </submittedName>
</protein>
<sequence length="166" mass="18813">MARLSTLAYIQSPNSDGTQGFLYAEVSFSRTIILMTTMMSWRRVTILPPPGSSWLHCNQRGLVNSLMPLNLYGLSLLKMDSFVQNKPYFSRVFEESINEWKSQVSACSSSPLALISGWQFKVLISITLCDTSFGFPLMNYLFTLRCDWSLTVRTDKVHTEDDEGMG</sequence>
<evidence type="ECO:0000313" key="1">
    <source>
        <dbReference type="EnsemblPlants" id="EMT22303"/>
    </source>
</evidence>
<dbReference type="EnsemblPlants" id="EMT22303">
    <property type="protein sequence ID" value="EMT22303"/>
    <property type="gene ID" value="F775_05791"/>
</dbReference>
<proteinExistence type="predicted"/>
<name>M8BKJ4_AEGTA</name>
<accession>M8BKJ4</accession>
<organism evidence="1">
    <name type="scientific">Aegilops tauschii</name>
    <name type="common">Tausch's goatgrass</name>
    <name type="synonym">Aegilops squarrosa</name>
    <dbReference type="NCBI Taxonomy" id="37682"/>
    <lineage>
        <taxon>Eukaryota</taxon>
        <taxon>Viridiplantae</taxon>
        <taxon>Streptophyta</taxon>
        <taxon>Embryophyta</taxon>
        <taxon>Tracheophyta</taxon>
        <taxon>Spermatophyta</taxon>
        <taxon>Magnoliopsida</taxon>
        <taxon>Liliopsida</taxon>
        <taxon>Poales</taxon>
        <taxon>Poaceae</taxon>
        <taxon>BOP clade</taxon>
        <taxon>Pooideae</taxon>
        <taxon>Triticodae</taxon>
        <taxon>Triticeae</taxon>
        <taxon>Triticinae</taxon>
        <taxon>Aegilops</taxon>
    </lineage>
</organism>